<comment type="caution">
    <text evidence="1">The sequence shown here is derived from an EMBL/GenBank/DDBJ whole genome shotgun (WGS) entry which is preliminary data.</text>
</comment>
<proteinExistence type="predicted"/>
<protein>
    <recommendedName>
        <fullName evidence="3">F-box domain-containing protein</fullName>
    </recommendedName>
</protein>
<sequence length="118" mass="12829">MDETRDTRPSTLEGLPVELVRLVLAGLPDVASLRATVLSCPIFYGAFQEAEAAIVKQVLLNQMDASVLPEAMAAAESTRLRLHPDAEPLAEMTVAGFMDQNLRNRPAPPTSWSLRDAI</sequence>
<dbReference type="RefSeq" id="XP_066706972.1">
    <property type="nucleotide sequence ID" value="XM_066838079.1"/>
</dbReference>
<keyword evidence="2" id="KW-1185">Reference proteome</keyword>
<organism evidence="1 2">
    <name type="scientific">Apiospora aurea</name>
    <dbReference type="NCBI Taxonomy" id="335848"/>
    <lineage>
        <taxon>Eukaryota</taxon>
        <taxon>Fungi</taxon>
        <taxon>Dikarya</taxon>
        <taxon>Ascomycota</taxon>
        <taxon>Pezizomycotina</taxon>
        <taxon>Sordariomycetes</taxon>
        <taxon>Xylariomycetidae</taxon>
        <taxon>Amphisphaeriales</taxon>
        <taxon>Apiosporaceae</taxon>
        <taxon>Apiospora</taxon>
    </lineage>
</organism>
<evidence type="ECO:0008006" key="3">
    <source>
        <dbReference type="Google" id="ProtNLM"/>
    </source>
</evidence>
<gene>
    <name evidence="1" type="ORF">PG986_001857</name>
</gene>
<dbReference type="Proteomes" id="UP001391051">
    <property type="component" value="Unassembled WGS sequence"/>
</dbReference>
<accession>A0ABR1QY13</accession>
<evidence type="ECO:0000313" key="2">
    <source>
        <dbReference type="Proteomes" id="UP001391051"/>
    </source>
</evidence>
<dbReference type="EMBL" id="JAQQWE010000001">
    <property type="protein sequence ID" value="KAK7967580.1"/>
    <property type="molecule type" value="Genomic_DNA"/>
</dbReference>
<evidence type="ECO:0000313" key="1">
    <source>
        <dbReference type="EMBL" id="KAK7967580.1"/>
    </source>
</evidence>
<reference evidence="1 2" key="1">
    <citation type="submission" date="2023-01" db="EMBL/GenBank/DDBJ databases">
        <title>Analysis of 21 Apiospora genomes using comparative genomics revels a genus with tremendous synthesis potential of carbohydrate active enzymes and secondary metabolites.</title>
        <authorList>
            <person name="Sorensen T."/>
        </authorList>
    </citation>
    <scope>NUCLEOTIDE SEQUENCE [LARGE SCALE GENOMIC DNA]</scope>
    <source>
        <strain evidence="1 2">CBS 24483</strain>
    </source>
</reference>
<name>A0ABR1QY13_9PEZI</name>
<dbReference type="GeneID" id="92071141"/>